<sequence length="145" mass="15514">MASGLGGHMLRRGLQRSIGGPWNYVGGRRCDPAQTATSFQVTAPATGGVLCEVAASGVEEVDRAVRCAKEVLPAWSELSGRERGQRLMRACGIIRENLEDIARLEVQDTGKPIWEARVDIASCADALEYYGGLAPAIVGVYLPRA</sequence>
<evidence type="ECO:0000313" key="2">
    <source>
        <dbReference type="EMBL" id="KAG0702920.1"/>
    </source>
</evidence>
<name>A0A8J4XN02_CHIOP</name>
<dbReference type="InterPro" id="IPR016162">
    <property type="entry name" value="Ald_DH_N"/>
</dbReference>
<protein>
    <submittedName>
        <fullName evidence="2">Betaine aldehyde dehydrogenase</fullName>
    </submittedName>
</protein>
<organism evidence="2 3">
    <name type="scientific">Chionoecetes opilio</name>
    <name type="common">Atlantic snow crab</name>
    <name type="synonym">Cancer opilio</name>
    <dbReference type="NCBI Taxonomy" id="41210"/>
    <lineage>
        <taxon>Eukaryota</taxon>
        <taxon>Metazoa</taxon>
        <taxon>Ecdysozoa</taxon>
        <taxon>Arthropoda</taxon>
        <taxon>Crustacea</taxon>
        <taxon>Multicrustacea</taxon>
        <taxon>Malacostraca</taxon>
        <taxon>Eumalacostraca</taxon>
        <taxon>Eucarida</taxon>
        <taxon>Decapoda</taxon>
        <taxon>Pleocyemata</taxon>
        <taxon>Brachyura</taxon>
        <taxon>Eubrachyura</taxon>
        <taxon>Majoidea</taxon>
        <taxon>Majidae</taxon>
        <taxon>Chionoecetes</taxon>
    </lineage>
</organism>
<dbReference type="Pfam" id="PF00171">
    <property type="entry name" value="Aldedh"/>
    <property type="match status" value="1"/>
</dbReference>
<accession>A0A8J4XN02</accession>
<reference evidence="2" key="1">
    <citation type="submission" date="2020-07" db="EMBL/GenBank/DDBJ databases">
        <title>The High-quality genome of the commercially important snow crab, Chionoecetes opilio.</title>
        <authorList>
            <person name="Jeong J.-H."/>
            <person name="Ryu S."/>
        </authorList>
    </citation>
    <scope>NUCLEOTIDE SEQUENCE</scope>
    <source>
        <strain evidence="2">MADBK_172401_WGS</strain>
        <tissue evidence="2">Digestive gland</tissue>
    </source>
</reference>
<dbReference type="GO" id="GO:0016491">
    <property type="term" value="F:oxidoreductase activity"/>
    <property type="evidence" value="ECO:0007669"/>
    <property type="project" value="InterPro"/>
</dbReference>
<dbReference type="PANTHER" id="PTHR11699">
    <property type="entry name" value="ALDEHYDE DEHYDROGENASE-RELATED"/>
    <property type="match status" value="1"/>
</dbReference>
<dbReference type="InterPro" id="IPR015590">
    <property type="entry name" value="Aldehyde_DH_dom"/>
</dbReference>
<comment type="caution">
    <text evidence="2">The sequence shown here is derived from an EMBL/GenBank/DDBJ whole genome shotgun (WGS) entry which is preliminary data.</text>
</comment>
<dbReference type="AlphaFoldDB" id="A0A8J4XN02"/>
<keyword evidence="3" id="KW-1185">Reference proteome</keyword>
<evidence type="ECO:0000259" key="1">
    <source>
        <dbReference type="Pfam" id="PF00171"/>
    </source>
</evidence>
<dbReference type="Gene3D" id="3.40.605.10">
    <property type="entry name" value="Aldehyde Dehydrogenase, Chain A, domain 1"/>
    <property type="match status" value="1"/>
</dbReference>
<feature type="domain" description="Aldehyde dehydrogenase" evidence="1">
    <location>
        <begin position="35"/>
        <end position="139"/>
    </location>
</feature>
<gene>
    <name evidence="2" type="primary">aldh9A1</name>
    <name evidence="2" type="ORF">GWK47_024993</name>
</gene>
<proteinExistence type="predicted"/>
<dbReference type="InterPro" id="IPR016161">
    <property type="entry name" value="Ald_DH/histidinol_DH"/>
</dbReference>
<dbReference type="SUPFAM" id="SSF53720">
    <property type="entry name" value="ALDH-like"/>
    <property type="match status" value="1"/>
</dbReference>
<dbReference type="EMBL" id="JACEEZ010025240">
    <property type="protein sequence ID" value="KAG0702920.1"/>
    <property type="molecule type" value="Genomic_DNA"/>
</dbReference>
<dbReference type="OrthoDB" id="310895at2759"/>
<dbReference type="Proteomes" id="UP000770661">
    <property type="component" value="Unassembled WGS sequence"/>
</dbReference>
<evidence type="ECO:0000313" key="3">
    <source>
        <dbReference type="Proteomes" id="UP000770661"/>
    </source>
</evidence>